<reference evidence="2" key="1">
    <citation type="submission" date="2019-04" db="EMBL/GenBank/DDBJ databases">
        <authorList>
            <person name="Alioto T."/>
            <person name="Alioto T."/>
        </authorList>
    </citation>
    <scope>NUCLEOTIDE SEQUENCE [LARGE SCALE GENOMIC DNA]</scope>
</reference>
<name>A0A5E4C3Z0_MARMO</name>
<comment type="caution">
    <text evidence="2">The sequence shown here is derived from an EMBL/GenBank/DDBJ whole genome shotgun (WGS) entry which is preliminary data.</text>
</comment>
<protein>
    <submittedName>
        <fullName evidence="2">Uncharacterized protein</fullName>
    </submittedName>
</protein>
<gene>
    <name evidence="2" type="ORF">MONAX_5E029385</name>
</gene>
<accession>A0A5E4C3Z0</accession>
<organism evidence="2 3">
    <name type="scientific">Marmota monax</name>
    <name type="common">Woodchuck</name>
    <dbReference type="NCBI Taxonomy" id="9995"/>
    <lineage>
        <taxon>Eukaryota</taxon>
        <taxon>Metazoa</taxon>
        <taxon>Chordata</taxon>
        <taxon>Craniata</taxon>
        <taxon>Vertebrata</taxon>
        <taxon>Euteleostomi</taxon>
        <taxon>Mammalia</taxon>
        <taxon>Eutheria</taxon>
        <taxon>Euarchontoglires</taxon>
        <taxon>Glires</taxon>
        <taxon>Rodentia</taxon>
        <taxon>Sciuromorpha</taxon>
        <taxon>Sciuridae</taxon>
        <taxon>Xerinae</taxon>
        <taxon>Marmotini</taxon>
        <taxon>Marmota</taxon>
    </lineage>
</organism>
<dbReference type="EMBL" id="CABDUW010000908">
    <property type="protein sequence ID" value="VTJ76617.1"/>
    <property type="molecule type" value="Genomic_DNA"/>
</dbReference>
<evidence type="ECO:0000313" key="3">
    <source>
        <dbReference type="Proteomes" id="UP000335636"/>
    </source>
</evidence>
<evidence type="ECO:0000256" key="1">
    <source>
        <dbReference type="SAM" id="MobiDB-lite"/>
    </source>
</evidence>
<proteinExistence type="predicted"/>
<evidence type="ECO:0000313" key="2">
    <source>
        <dbReference type="EMBL" id="VTJ76617.1"/>
    </source>
</evidence>
<keyword evidence="3" id="KW-1185">Reference proteome</keyword>
<feature type="region of interest" description="Disordered" evidence="1">
    <location>
        <begin position="300"/>
        <end position="336"/>
    </location>
</feature>
<dbReference type="Proteomes" id="UP000335636">
    <property type="component" value="Unassembled WGS sequence"/>
</dbReference>
<dbReference type="AlphaFoldDB" id="A0A5E4C3Z0"/>
<sequence length="521" mass="56176">METVWAASCLEQGPTWEGTWEHPATHPASHCCKRAVGWAVSFRVQSGDRAVSQRLVSLGFPAWQGGHARAGVRESCLASGSVRLVFQGLTIKPLVQWLKVKRSEQREPKLNEKLHGRVGQWAWADMGRAAVWGGGGLAKVEGGAGPQVAWGFRKLRGPSEAEEGLSVPKAFDHILSAIEDISGQIGHNYLRDKWSSFDRKFLSKVLMRRSAQKSRDRILNVFHELNLKDAISYVAEVLEHSMSFWSWELKQGFIGCGPGARKRACTLCTGGLPPKLKCSSGFLGSLGQACQSSLPRAARPWAGDAQTDTGAGGSMHKVRAPDPEFKMEEEEQGGDERIHPQVKAGADAAHTLVAGCVQGVAQRSQLRGTWEEGQVLSWLSGHVVRGQHSPPLHTVRTQDVWVDMGGTRVMAECSPTPALPTSVPEVLNSSLYVTGTKQGAEPVLYPHQPAVPDTGPTTLGSALSPTAFPTEMAPGPGEYTFTASSLPLRVLITPAPSQSQPQLQGSLFLSDVPLGEACQEL</sequence>